<dbReference type="AlphaFoldDB" id="A0A6A6YSB2"/>
<sequence>MAYSPANLLRTCRQIKVEAAKFFFEQNHFVIDPDFWSAQETWLVSEVEKLTTNPFLASASEQLRILHFRSWPSLNFSSRRIPIDLTTETAARA</sequence>
<dbReference type="RefSeq" id="XP_033578800.1">
    <property type="nucleotide sequence ID" value="XM_033719702.1"/>
</dbReference>
<accession>A0A6A6YSB2</accession>
<proteinExistence type="predicted"/>
<evidence type="ECO:0000313" key="1">
    <source>
        <dbReference type="EMBL" id="KAF2811836.1"/>
    </source>
</evidence>
<organism evidence="1">
    <name type="scientific">Mytilinidion resinicola</name>
    <dbReference type="NCBI Taxonomy" id="574789"/>
    <lineage>
        <taxon>Eukaryota</taxon>
        <taxon>Fungi</taxon>
        <taxon>Dikarya</taxon>
        <taxon>Ascomycota</taxon>
        <taxon>Pezizomycotina</taxon>
        <taxon>Dothideomycetes</taxon>
        <taxon>Pleosporomycetidae</taxon>
        <taxon>Mytilinidiales</taxon>
        <taxon>Mytilinidiaceae</taxon>
        <taxon>Mytilinidion</taxon>
    </lineage>
</organism>
<name>A0A6A6YSB2_9PEZI</name>
<reference evidence="3" key="3">
    <citation type="submission" date="2025-04" db="UniProtKB">
        <authorList>
            <consortium name="RefSeq"/>
        </authorList>
    </citation>
    <scope>IDENTIFICATION</scope>
    <source>
        <strain evidence="3">CBS 304.34</strain>
    </source>
</reference>
<dbReference type="GeneID" id="54460595"/>
<evidence type="ECO:0000313" key="3">
    <source>
        <dbReference type="RefSeq" id="XP_033578800.1"/>
    </source>
</evidence>
<dbReference type="EMBL" id="MU003698">
    <property type="protein sequence ID" value="KAF2811836.1"/>
    <property type="molecule type" value="Genomic_DNA"/>
</dbReference>
<dbReference type="Proteomes" id="UP000504636">
    <property type="component" value="Unplaced"/>
</dbReference>
<gene>
    <name evidence="1 3" type="ORF">BDZ99DRAFT_461811</name>
</gene>
<reference evidence="1 3" key="1">
    <citation type="journal article" date="2020" name="Stud. Mycol.">
        <title>101 Dothideomycetes genomes: a test case for predicting lifestyles and emergence of pathogens.</title>
        <authorList>
            <person name="Haridas S."/>
            <person name="Albert R."/>
            <person name="Binder M."/>
            <person name="Bloem J."/>
            <person name="Labutti K."/>
            <person name="Salamov A."/>
            <person name="Andreopoulos B."/>
            <person name="Baker S."/>
            <person name="Barry K."/>
            <person name="Bills G."/>
            <person name="Bluhm B."/>
            <person name="Cannon C."/>
            <person name="Castanera R."/>
            <person name="Culley D."/>
            <person name="Daum C."/>
            <person name="Ezra D."/>
            <person name="Gonzalez J."/>
            <person name="Henrissat B."/>
            <person name="Kuo A."/>
            <person name="Liang C."/>
            <person name="Lipzen A."/>
            <person name="Lutzoni F."/>
            <person name="Magnuson J."/>
            <person name="Mondo S."/>
            <person name="Nolan M."/>
            <person name="Ohm R."/>
            <person name="Pangilinan J."/>
            <person name="Park H.-J."/>
            <person name="Ramirez L."/>
            <person name="Alfaro M."/>
            <person name="Sun H."/>
            <person name="Tritt A."/>
            <person name="Yoshinaga Y."/>
            <person name="Zwiers L.-H."/>
            <person name="Turgeon B."/>
            <person name="Goodwin S."/>
            <person name="Spatafora J."/>
            <person name="Crous P."/>
            <person name="Grigoriev I."/>
        </authorList>
    </citation>
    <scope>NUCLEOTIDE SEQUENCE</scope>
    <source>
        <strain evidence="1 3">CBS 304.34</strain>
    </source>
</reference>
<keyword evidence="2" id="KW-1185">Reference proteome</keyword>
<reference evidence="3" key="2">
    <citation type="submission" date="2020-04" db="EMBL/GenBank/DDBJ databases">
        <authorList>
            <consortium name="NCBI Genome Project"/>
        </authorList>
    </citation>
    <scope>NUCLEOTIDE SEQUENCE</scope>
    <source>
        <strain evidence="3">CBS 304.34</strain>
    </source>
</reference>
<protein>
    <submittedName>
        <fullName evidence="1 3">Uncharacterized protein</fullName>
    </submittedName>
</protein>
<evidence type="ECO:0000313" key="2">
    <source>
        <dbReference type="Proteomes" id="UP000504636"/>
    </source>
</evidence>